<keyword evidence="1" id="KW-1133">Transmembrane helix</keyword>
<organism evidence="2 3">
    <name type="scientific">Pseudogracilibacillus auburnensis</name>
    <dbReference type="NCBI Taxonomy" id="1494959"/>
    <lineage>
        <taxon>Bacteria</taxon>
        <taxon>Bacillati</taxon>
        <taxon>Bacillota</taxon>
        <taxon>Bacilli</taxon>
        <taxon>Bacillales</taxon>
        <taxon>Bacillaceae</taxon>
        <taxon>Pseudogracilibacillus</taxon>
    </lineage>
</organism>
<dbReference type="AlphaFoldDB" id="A0A2V3VGH4"/>
<dbReference type="Proteomes" id="UP000247978">
    <property type="component" value="Unassembled WGS sequence"/>
</dbReference>
<keyword evidence="3" id="KW-1185">Reference proteome</keyword>
<sequence length="60" mass="6880">MTIFNLEIVLIFIIPSIDMMGHYLGVWYVIVVFAVPLLTIELFVVRLNKIKDEASGIRTN</sequence>
<keyword evidence="1" id="KW-0472">Membrane</keyword>
<keyword evidence="1" id="KW-0812">Transmembrane</keyword>
<feature type="transmembrane region" description="Helical" evidence="1">
    <location>
        <begin position="25"/>
        <end position="45"/>
    </location>
</feature>
<name>A0A2V3VGH4_9BACI</name>
<protein>
    <submittedName>
        <fullName evidence="2">Uncharacterized protein</fullName>
    </submittedName>
</protein>
<dbReference type="EMBL" id="QJJQ01000024">
    <property type="protein sequence ID" value="PXW80916.1"/>
    <property type="molecule type" value="Genomic_DNA"/>
</dbReference>
<evidence type="ECO:0000256" key="1">
    <source>
        <dbReference type="SAM" id="Phobius"/>
    </source>
</evidence>
<dbReference type="RefSeq" id="WP_110397488.1">
    <property type="nucleotide sequence ID" value="NZ_JADIJL010000005.1"/>
</dbReference>
<gene>
    <name evidence="2" type="ORF">DFR56_12424</name>
</gene>
<accession>A0A2V3VGH4</accession>
<evidence type="ECO:0000313" key="3">
    <source>
        <dbReference type="Proteomes" id="UP000247978"/>
    </source>
</evidence>
<reference evidence="2 3" key="1">
    <citation type="submission" date="2018-05" db="EMBL/GenBank/DDBJ databases">
        <title>Genomic Encyclopedia of Type Strains, Phase IV (KMG-IV): sequencing the most valuable type-strain genomes for metagenomic binning, comparative biology and taxonomic classification.</title>
        <authorList>
            <person name="Goeker M."/>
        </authorList>
    </citation>
    <scope>NUCLEOTIDE SEQUENCE [LARGE SCALE GENOMIC DNA]</scope>
    <source>
        <strain evidence="2 3">DSM 28556</strain>
    </source>
</reference>
<proteinExistence type="predicted"/>
<comment type="caution">
    <text evidence="2">The sequence shown here is derived from an EMBL/GenBank/DDBJ whole genome shotgun (WGS) entry which is preliminary data.</text>
</comment>
<evidence type="ECO:0000313" key="2">
    <source>
        <dbReference type="EMBL" id="PXW80916.1"/>
    </source>
</evidence>